<dbReference type="PANTHER" id="PTHR32411">
    <property type="entry name" value="CYSTEINE-RICH REPEAT SECRETORY PROTEIN 38-RELATED"/>
    <property type="match status" value="1"/>
</dbReference>
<dbReference type="PANTHER" id="PTHR32411:SF43">
    <property type="entry name" value="CYSTEINE-RICH REPEAT SECRETORY PROTEIN 38"/>
    <property type="match status" value="1"/>
</dbReference>
<dbReference type="CDD" id="cd23509">
    <property type="entry name" value="Gnk2-like"/>
    <property type="match status" value="2"/>
</dbReference>
<evidence type="ECO:0000313" key="10">
    <source>
        <dbReference type="Proteomes" id="UP001412067"/>
    </source>
</evidence>
<evidence type="ECO:0000256" key="2">
    <source>
        <dbReference type="ARBA" id="ARBA00022525"/>
    </source>
</evidence>
<dbReference type="InterPro" id="IPR050581">
    <property type="entry name" value="CRR_secretory_protein"/>
</dbReference>
<feature type="chain" id="PRO_5045752479" description="Gnk2-homologous domain-containing protein" evidence="7">
    <location>
        <begin position="20"/>
        <end position="334"/>
    </location>
</feature>
<evidence type="ECO:0000259" key="8">
    <source>
        <dbReference type="PROSITE" id="PS51473"/>
    </source>
</evidence>
<proteinExistence type="inferred from homology"/>
<dbReference type="EMBL" id="JBBWWR010000010">
    <property type="protein sequence ID" value="KAK8961095.1"/>
    <property type="molecule type" value="Genomic_DNA"/>
</dbReference>
<feature type="domain" description="Gnk2-homologous" evidence="8">
    <location>
        <begin position="19"/>
        <end position="121"/>
    </location>
</feature>
<protein>
    <recommendedName>
        <fullName evidence="8">Gnk2-homologous domain-containing protein</fullName>
    </recommendedName>
</protein>
<name>A0ABR2MAR3_9ASPA</name>
<feature type="transmembrane region" description="Helical" evidence="6">
    <location>
        <begin position="269"/>
        <end position="291"/>
    </location>
</feature>
<evidence type="ECO:0000313" key="9">
    <source>
        <dbReference type="EMBL" id="KAK8961095.1"/>
    </source>
</evidence>
<keyword evidence="10" id="KW-1185">Reference proteome</keyword>
<keyword evidence="3 7" id="KW-0732">Signal</keyword>
<dbReference type="InterPro" id="IPR038408">
    <property type="entry name" value="GNK2_sf"/>
</dbReference>
<dbReference type="PROSITE" id="PS51473">
    <property type="entry name" value="GNK2"/>
    <property type="match status" value="2"/>
</dbReference>
<dbReference type="Pfam" id="PF01657">
    <property type="entry name" value="Stress-antifung"/>
    <property type="match status" value="2"/>
</dbReference>
<dbReference type="InterPro" id="IPR002902">
    <property type="entry name" value="GNK2"/>
</dbReference>
<accession>A0ABR2MAR3</accession>
<dbReference type="Gene3D" id="3.30.430.20">
    <property type="entry name" value="Gnk2 domain, C-X8-C-X2-C motif"/>
    <property type="match status" value="2"/>
</dbReference>
<evidence type="ECO:0000256" key="6">
    <source>
        <dbReference type="SAM" id="Phobius"/>
    </source>
</evidence>
<evidence type="ECO:0000256" key="5">
    <source>
        <dbReference type="ARBA" id="ARBA00038515"/>
    </source>
</evidence>
<reference evidence="9 10" key="1">
    <citation type="journal article" date="2022" name="Nat. Plants">
        <title>Genomes of leafy and leafless Platanthera orchids illuminate the evolution of mycoheterotrophy.</title>
        <authorList>
            <person name="Li M.H."/>
            <person name="Liu K.W."/>
            <person name="Li Z."/>
            <person name="Lu H.C."/>
            <person name="Ye Q.L."/>
            <person name="Zhang D."/>
            <person name="Wang J.Y."/>
            <person name="Li Y.F."/>
            <person name="Zhong Z.M."/>
            <person name="Liu X."/>
            <person name="Yu X."/>
            <person name="Liu D.K."/>
            <person name="Tu X.D."/>
            <person name="Liu B."/>
            <person name="Hao Y."/>
            <person name="Liao X.Y."/>
            <person name="Jiang Y.T."/>
            <person name="Sun W.H."/>
            <person name="Chen J."/>
            <person name="Chen Y.Q."/>
            <person name="Ai Y."/>
            <person name="Zhai J.W."/>
            <person name="Wu S.S."/>
            <person name="Zhou Z."/>
            <person name="Hsiao Y.Y."/>
            <person name="Wu W.L."/>
            <person name="Chen Y.Y."/>
            <person name="Lin Y.F."/>
            <person name="Hsu J.L."/>
            <person name="Li C.Y."/>
            <person name="Wang Z.W."/>
            <person name="Zhao X."/>
            <person name="Zhong W.Y."/>
            <person name="Ma X.K."/>
            <person name="Ma L."/>
            <person name="Huang J."/>
            <person name="Chen G.Z."/>
            <person name="Huang M.Z."/>
            <person name="Huang L."/>
            <person name="Peng D.H."/>
            <person name="Luo Y.B."/>
            <person name="Zou S.Q."/>
            <person name="Chen S.P."/>
            <person name="Lan S."/>
            <person name="Tsai W.C."/>
            <person name="Van de Peer Y."/>
            <person name="Liu Z.J."/>
        </authorList>
    </citation>
    <scope>NUCLEOTIDE SEQUENCE [LARGE SCALE GENOMIC DNA]</scope>
    <source>
        <strain evidence="9">Lor288</strain>
    </source>
</reference>
<evidence type="ECO:0000256" key="4">
    <source>
        <dbReference type="ARBA" id="ARBA00022737"/>
    </source>
</evidence>
<sequence>MEFSHQLFFLALLLPLVACTDPIYRHCVQNFTDNSILQDNIDKTIYSLIANTPDTGYAISTVGNGSNTVYGLTRCRGDVGRKACFDCIVAASQDLQAICRGTSASRIWYEFCFLRYETTNFLGTVDNSDVLSWGSTKAEEDPKQFNTAVMQLLNWVKTGAAAAGSNKFGMGKRSFNVDASITIYGMAQCTEDLQGIPCMQCLEELTSRLVIFCANRNGIFISKYCTEKLFLIRTRPSCACAYYPNLDSAGDPSSSLFVRPDGLQIRQVLLLYFPSCVLYVGTFSSFIWRLYLFHIRRSLSLGSGAPLFCDIFKRPFLLQAMVLCSSPFPIFERG</sequence>
<evidence type="ECO:0000256" key="7">
    <source>
        <dbReference type="SAM" id="SignalP"/>
    </source>
</evidence>
<organism evidence="9 10">
    <name type="scientific">Platanthera guangdongensis</name>
    <dbReference type="NCBI Taxonomy" id="2320717"/>
    <lineage>
        <taxon>Eukaryota</taxon>
        <taxon>Viridiplantae</taxon>
        <taxon>Streptophyta</taxon>
        <taxon>Embryophyta</taxon>
        <taxon>Tracheophyta</taxon>
        <taxon>Spermatophyta</taxon>
        <taxon>Magnoliopsida</taxon>
        <taxon>Liliopsida</taxon>
        <taxon>Asparagales</taxon>
        <taxon>Orchidaceae</taxon>
        <taxon>Orchidoideae</taxon>
        <taxon>Orchideae</taxon>
        <taxon>Orchidinae</taxon>
        <taxon>Platanthera</taxon>
    </lineage>
</organism>
<keyword evidence="2" id="KW-0964">Secreted</keyword>
<comment type="subcellular location">
    <subcellularLocation>
        <location evidence="1">Secreted</location>
    </subcellularLocation>
</comment>
<keyword evidence="4" id="KW-0677">Repeat</keyword>
<keyword evidence="6" id="KW-0812">Transmembrane</keyword>
<feature type="domain" description="Gnk2-homologous" evidence="8">
    <location>
        <begin position="126"/>
        <end position="237"/>
    </location>
</feature>
<keyword evidence="6" id="KW-1133">Transmembrane helix</keyword>
<evidence type="ECO:0000256" key="1">
    <source>
        <dbReference type="ARBA" id="ARBA00004613"/>
    </source>
</evidence>
<feature type="signal peptide" evidence="7">
    <location>
        <begin position="1"/>
        <end position="19"/>
    </location>
</feature>
<comment type="similarity">
    <text evidence="5">Belongs to the cysteine-rich repeat secretory protein family.</text>
</comment>
<keyword evidence="6" id="KW-0472">Membrane</keyword>
<comment type="caution">
    <text evidence="9">The sequence shown here is derived from an EMBL/GenBank/DDBJ whole genome shotgun (WGS) entry which is preliminary data.</text>
</comment>
<gene>
    <name evidence="9" type="ORF">KSP40_PGU008000</name>
</gene>
<evidence type="ECO:0000256" key="3">
    <source>
        <dbReference type="ARBA" id="ARBA00022729"/>
    </source>
</evidence>
<dbReference type="Proteomes" id="UP001412067">
    <property type="component" value="Unassembled WGS sequence"/>
</dbReference>